<evidence type="ECO:0000313" key="2">
    <source>
        <dbReference type="EMBL" id="KKU89268.1"/>
    </source>
</evidence>
<keyword evidence="1" id="KW-1133">Transmembrane helix</keyword>
<name>A0A0G1WG16_9BACT</name>
<protein>
    <submittedName>
        <fullName evidence="2">Uncharacterized protein</fullName>
    </submittedName>
</protein>
<evidence type="ECO:0000256" key="1">
    <source>
        <dbReference type="SAM" id="Phobius"/>
    </source>
</evidence>
<dbReference type="EMBL" id="LCPC01000014">
    <property type="protein sequence ID" value="KKU89268.1"/>
    <property type="molecule type" value="Genomic_DNA"/>
</dbReference>
<sequence length="28" mass="3350">MTFEKDFTHHPLHYFTLLCVMLVGLWGI</sequence>
<feature type="non-terminal residue" evidence="2">
    <location>
        <position position="28"/>
    </location>
</feature>
<dbReference type="AlphaFoldDB" id="A0A0G1WG16"/>
<comment type="caution">
    <text evidence="2">The sequence shown here is derived from an EMBL/GenBank/DDBJ whole genome shotgun (WGS) entry which is preliminary data.</text>
</comment>
<evidence type="ECO:0000313" key="3">
    <source>
        <dbReference type="Proteomes" id="UP000034403"/>
    </source>
</evidence>
<accession>A0A0G1WG16</accession>
<proteinExistence type="predicted"/>
<reference evidence="2 3" key="1">
    <citation type="journal article" date="2015" name="Nature">
        <title>rRNA introns, odd ribosomes, and small enigmatic genomes across a large radiation of phyla.</title>
        <authorList>
            <person name="Brown C.T."/>
            <person name="Hug L.A."/>
            <person name="Thomas B.C."/>
            <person name="Sharon I."/>
            <person name="Castelle C.J."/>
            <person name="Singh A."/>
            <person name="Wilkins M.J."/>
            <person name="Williams K.H."/>
            <person name="Banfield J.F."/>
        </authorList>
    </citation>
    <scope>NUCLEOTIDE SEQUENCE [LARGE SCALE GENOMIC DNA]</scope>
</reference>
<feature type="transmembrane region" description="Helical" evidence="1">
    <location>
        <begin position="12"/>
        <end position="27"/>
    </location>
</feature>
<keyword evidence="1" id="KW-0812">Transmembrane</keyword>
<keyword evidence="1" id="KW-0472">Membrane</keyword>
<organism evidence="2 3">
    <name type="scientific">Candidatus Yanofskybacteria bacterium GW2011_GWA1_48_10</name>
    <dbReference type="NCBI Taxonomy" id="1619022"/>
    <lineage>
        <taxon>Bacteria</taxon>
        <taxon>Candidatus Yanofskyibacteriota</taxon>
    </lineage>
</organism>
<dbReference type="Proteomes" id="UP000034403">
    <property type="component" value="Unassembled WGS sequence"/>
</dbReference>
<gene>
    <name evidence="2" type="ORF">UY20_C0014G0011</name>
</gene>